<dbReference type="PANTHER" id="PTHR23415">
    <property type="entry name" value="CYCLIN-DEPENDENT KINASES REGULATORY SUBUNIT/60S RIBOSOME SUBUNIT BIOGENESIS PROTEIN NIP7"/>
    <property type="match status" value="1"/>
</dbReference>
<sequence>MTVENIRYSQRYYDDVYEYRLAHLPKHLAKRVPRYRLMSESEWRALGIQLPGNWEHYSIYPPEPHVILLRRPLADASPSADNSSSEPNSADA</sequence>
<dbReference type="AlphaFoldDB" id="A0A0R3VX94"/>
<evidence type="ECO:0000256" key="1">
    <source>
        <dbReference type="ARBA" id="ARBA00007782"/>
    </source>
</evidence>
<dbReference type="Gene3D" id="3.30.170.10">
    <property type="entry name" value="Cyclin-dependent kinase, regulatory subunit"/>
    <property type="match status" value="1"/>
</dbReference>
<reference evidence="5 6" key="2">
    <citation type="submission" date="2018-11" db="EMBL/GenBank/DDBJ databases">
        <authorList>
            <consortium name="Pathogen Informatics"/>
        </authorList>
    </citation>
    <scope>NUCLEOTIDE SEQUENCE [LARGE SCALE GENOMIC DNA]</scope>
</reference>
<comment type="function">
    <text evidence="4">Binds to the catalytic subunit of the cyclin dependent kinases and is essential for their biological function.</text>
</comment>
<proteinExistence type="inferred from homology"/>
<dbReference type="STRING" id="60517.A0A0R3VX94"/>
<reference evidence="7" key="1">
    <citation type="submission" date="2017-02" db="UniProtKB">
        <authorList>
            <consortium name="WormBaseParasite"/>
        </authorList>
    </citation>
    <scope>IDENTIFICATION</scope>
</reference>
<dbReference type="OrthoDB" id="440676at2759"/>
<evidence type="ECO:0000313" key="7">
    <source>
        <dbReference type="WBParaSite" id="TASK_0000203801-mRNA-1"/>
    </source>
</evidence>
<evidence type="ECO:0000256" key="3">
    <source>
        <dbReference type="ARBA" id="ARBA00023306"/>
    </source>
</evidence>
<dbReference type="InterPro" id="IPR000789">
    <property type="entry name" value="Cyclin-dep_kinase_reg-sub"/>
</dbReference>
<dbReference type="WBParaSite" id="TASK_0000203801-mRNA-1">
    <property type="protein sequence ID" value="TASK_0000203801-mRNA-1"/>
    <property type="gene ID" value="TASK_0000203801"/>
</dbReference>
<evidence type="ECO:0000256" key="4">
    <source>
        <dbReference type="RuleBase" id="RU311113"/>
    </source>
</evidence>
<evidence type="ECO:0000313" key="5">
    <source>
        <dbReference type="EMBL" id="VDK24190.1"/>
    </source>
</evidence>
<accession>A0A0R3VX94</accession>
<dbReference type="InterPro" id="IPR036858">
    <property type="entry name" value="Cyclin-dep_kinase_reg-sub_sf"/>
</dbReference>
<name>A0A0R3VX94_TAEAS</name>
<dbReference type="SMART" id="SM01084">
    <property type="entry name" value="CKS"/>
    <property type="match status" value="1"/>
</dbReference>
<dbReference type="EMBL" id="UYRS01000901">
    <property type="protein sequence ID" value="VDK24190.1"/>
    <property type="molecule type" value="Genomic_DNA"/>
</dbReference>
<organism evidence="7">
    <name type="scientific">Taenia asiatica</name>
    <name type="common">Asian tapeworm</name>
    <dbReference type="NCBI Taxonomy" id="60517"/>
    <lineage>
        <taxon>Eukaryota</taxon>
        <taxon>Metazoa</taxon>
        <taxon>Spiralia</taxon>
        <taxon>Lophotrochozoa</taxon>
        <taxon>Platyhelminthes</taxon>
        <taxon>Cestoda</taxon>
        <taxon>Eucestoda</taxon>
        <taxon>Cyclophyllidea</taxon>
        <taxon>Taeniidae</taxon>
        <taxon>Taenia</taxon>
    </lineage>
</organism>
<evidence type="ECO:0000256" key="2">
    <source>
        <dbReference type="ARBA" id="ARBA00022618"/>
    </source>
</evidence>
<dbReference type="GO" id="GO:0051301">
    <property type="term" value="P:cell division"/>
    <property type="evidence" value="ECO:0007669"/>
    <property type="project" value="UniProtKB-UniRule"/>
</dbReference>
<protein>
    <recommendedName>
        <fullName evidence="4">Cyclin-dependent kinases regulatory subunit</fullName>
    </recommendedName>
</protein>
<evidence type="ECO:0000313" key="6">
    <source>
        <dbReference type="Proteomes" id="UP000282613"/>
    </source>
</evidence>
<keyword evidence="6" id="KW-1185">Reference proteome</keyword>
<keyword evidence="2 4" id="KW-0132">Cell division</keyword>
<gene>
    <name evidence="5" type="ORF">TASK_LOCUS2039</name>
</gene>
<dbReference type="Proteomes" id="UP000282613">
    <property type="component" value="Unassembled WGS sequence"/>
</dbReference>
<dbReference type="GO" id="GO:0016538">
    <property type="term" value="F:cyclin-dependent protein serine/threonine kinase regulator activity"/>
    <property type="evidence" value="ECO:0007669"/>
    <property type="project" value="InterPro"/>
</dbReference>
<dbReference type="SUPFAM" id="SSF55637">
    <property type="entry name" value="Cell cycle regulatory proteins"/>
    <property type="match status" value="1"/>
</dbReference>
<dbReference type="PRINTS" id="PR00296">
    <property type="entry name" value="CYCLINKINASE"/>
</dbReference>
<keyword evidence="3 4" id="KW-0131">Cell cycle</keyword>
<dbReference type="Pfam" id="PF01111">
    <property type="entry name" value="CKS"/>
    <property type="match status" value="1"/>
</dbReference>
<comment type="similarity">
    <text evidence="1 4">Belongs to the CKS family.</text>
</comment>